<evidence type="ECO:0000256" key="5">
    <source>
        <dbReference type="ARBA" id="ARBA00022989"/>
    </source>
</evidence>
<accession>A0AAD9I3E9</accession>
<feature type="region of interest" description="Disordered" evidence="7">
    <location>
        <begin position="207"/>
        <end position="228"/>
    </location>
</feature>
<keyword evidence="4 8" id="KW-0812">Transmembrane</keyword>
<feature type="region of interest" description="Disordered" evidence="7">
    <location>
        <begin position="1055"/>
        <end position="1103"/>
    </location>
</feature>
<evidence type="ECO:0000256" key="8">
    <source>
        <dbReference type="SAM" id="Phobius"/>
    </source>
</evidence>
<feature type="transmembrane region" description="Helical" evidence="8">
    <location>
        <begin position="448"/>
        <end position="466"/>
    </location>
</feature>
<evidence type="ECO:0000313" key="9">
    <source>
        <dbReference type="EMBL" id="KAK2069562.1"/>
    </source>
</evidence>
<sequence>MEDQDAGRASPRSQAEDERSLMPFSMSAKLDYRRTRQWICDLLKYPDSYTSQLTQRPERARGGQATDDTAGPRDSVLSRVLTRQSTAMSKASTATNTIDNKFRLAVSNLEKLLHEAVDLAEEVADRDDDHRCPEQGGGTIQERSQSPPSIHESLPSMEEQCQLDEQEAGPRHAVLGMHSGNVKQPVPERLSSLPKARAHAGHGLLVISQLDDTPRPPPVSSPRPEDLPNRRAVREFIRVFDQPPIQPRGSSLNLRSEAQKETIGSMDRHSHRTPAESSPKKPARIKIAGKAVARGSADSWSFDGVPGDEVIDWRTQYNLPLIQTVDGNRSSSDQRVPYPTSAASAARDEAPEGGPAERAERARENRRINLRGRAHVSLRGYQGFSLARSHPRQPVARDWSSMRKRFVASVACISTALIGVLIGIYAGLVPSIQYWIADMDHYAILGNVGFYVGLAVPTFFFWPLPLLHGRKPYILSSLVVAMPLLFPQAIAVGTQRSPYVSAWRIALLVSRALMGFSLGFASMNFHSILTDLFGASLMSSKPHQEVVDKFDVRRHGGGMGVWLGIWTWCFTGSIAVGFMIGACIISTLNPSWGFYISIILIAVVLVLNVVCPEVRRSAFRRSVAEVRKGNVISRRVARGEIMMHRVKDGPTWWGPEVYHGMLLSLEMMRQPGFAIMALYTGWIYSQVVLIIVLLGSLTSRAYLLRSPLVGLCVALVAVGALIAVPFQKANIFSRGRQKELTNADTFKERRITWTSHLLRRAVFCIGLPLAGMAYTLVSSGPKIPVEVPTLFAAIVGNLSGLAISECNGLIMETFDTSDLQPGMTGRPRSASAKPSKRTNYSSFPRVTAGFACCHTMGFLLAAVATGVGGIAQRNLGQRAATGVVASILFVLTVLLLAVLIRFKEVRIIPSSKTVEMDKWTEVRIENIRRRSTMAAQAGGAHHGPSGPGARGGNATGAALPHTMTDEEIWRPVIMGNPSNKTRRVNVLELGSMTRWTEIRRKNKLIDQSTSAHLNRAALEDAAAHFNRHAMEDAAAAVELVTGIGARTTDLVRKVSNRGRNRSPGPPPAAGHPPQQQQGRHFYSGSPGGGAKTTTSKTPGTRAIPPLELDLEDVDHPLAADAGASHSDHDDESYGLPAHAQTRGAGHDFSERECVMGQTVVEEEEEEEEVGVETEESDDDELHPGHEHAPTTAAWKGKGKGKGKAVLDDEEWMERDPGSHVTAKVRNADEF</sequence>
<feature type="region of interest" description="Disordered" evidence="7">
    <location>
        <begin position="325"/>
        <end position="364"/>
    </location>
</feature>
<feature type="transmembrane region" description="Helical" evidence="8">
    <location>
        <begin position="883"/>
        <end position="902"/>
    </location>
</feature>
<feature type="region of interest" description="Disordered" evidence="7">
    <location>
        <begin position="124"/>
        <end position="166"/>
    </location>
</feature>
<feature type="compositionally biased region" description="Basic and acidic residues" evidence="7">
    <location>
        <begin position="346"/>
        <end position="364"/>
    </location>
</feature>
<feature type="region of interest" description="Disordered" evidence="7">
    <location>
        <begin position="1"/>
        <end position="21"/>
    </location>
</feature>
<dbReference type="GO" id="GO:0022857">
    <property type="term" value="F:transmembrane transporter activity"/>
    <property type="evidence" value="ECO:0007669"/>
    <property type="project" value="TreeGrafter"/>
</dbReference>
<keyword evidence="10" id="KW-1185">Reference proteome</keyword>
<gene>
    <name evidence="9" type="ORF">P8C59_004127</name>
</gene>
<feature type="transmembrane region" description="Helical" evidence="8">
    <location>
        <begin position="757"/>
        <end position="777"/>
    </location>
</feature>
<feature type="transmembrane region" description="Helical" evidence="8">
    <location>
        <begin position="559"/>
        <end position="580"/>
    </location>
</feature>
<evidence type="ECO:0008006" key="11">
    <source>
        <dbReference type="Google" id="ProtNLM"/>
    </source>
</evidence>
<feature type="transmembrane region" description="Helical" evidence="8">
    <location>
        <begin position="406"/>
        <end position="428"/>
    </location>
</feature>
<evidence type="ECO:0000256" key="1">
    <source>
        <dbReference type="ARBA" id="ARBA00004651"/>
    </source>
</evidence>
<dbReference type="Gene3D" id="1.20.1250.20">
    <property type="entry name" value="MFS general substrate transporter like domains"/>
    <property type="match status" value="1"/>
</dbReference>
<keyword evidence="5 8" id="KW-1133">Transmembrane helix</keyword>
<feature type="transmembrane region" description="Helical" evidence="8">
    <location>
        <begin position="673"/>
        <end position="696"/>
    </location>
</feature>
<dbReference type="Proteomes" id="UP001217918">
    <property type="component" value="Unassembled WGS sequence"/>
</dbReference>
<dbReference type="InterPro" id="IPR036259">
    <property type="entry name" value="MFS_trans_sf"/>
</dbReference>
<feature type="region of interest" description="Disordered" evidence="7">
    <location>
        <begin position="1159"/>
        <end position="1230"/>
    </location>
</feature>
<evidence type="ECO:0000256" key="6">
    <source>
        <dbReference type="ARBA" id="ARBA00023136"/>
    </source>
</evidence>
<feature type="compositionally biased region" description="Acidic residues" evidence="7">
    <location>
        <begin position="1160"/>
        <end position="1180"/>
    </location>
</feature>
<keyword evidence="6 8" id="KW-0472">Membrane</keyword>
<feature type="transmembrane region" description="Helical" evidence="8">
    <location>
        <begin position="592"/>
        <end position="611"/>
    </location>
</feature>
<dbReference type="AlphaFoldDB" id="A0AAD9I3E9"/>
<feature type="region of interest" description="Disordered" evidence="7">
    <location>
        <begin position="53"/>
        <end position="73"/>
    </location>
</feature>
<feature type="region of interest" description="Disordered" evidence="7">
    <location>
        <begin position="243"/>
        <end position="284"/>
    </location>
</feature>
<feature type="region of interest" description="Disordered" evidence="7">
    <location>
        <begin position="178"/>
        <end position="197"/>
    </location>
</feature>
<keyword evidence="3" id="KW-1003">Cell membrane</keyword>
<dbReference type="PANTHER" id="PTHR23502">
    <property type="entry name" value="MAJOR FACILITATOR SUPERFAMILY"/>
    <property type="match status" value="1"/>
</dbReference>
<dbReference type="GO" id="GO:0005886">
    <property type="term" value="C:plasma membrane"/>
    <property type="evidence" value="ECO:0007669"/>
    <property type="project" value="UniProtKB-SubCell"/>
</dbReference>
<reference evidence="9" key="1">
    <citation type="journal article" date="2023" name="Mol. Plant Microbe Interact.">
        <title>Elucidating the Obligate Nature and Biological Capacity of an Invasive Fungal Corn Pathogen.</title>
        <authorList>
            <person name="MacCready J.S."/>
            <person name="Roggenkamp E.M."/>
            <person name="Gdanetz K."/>
            <person name="Chilvers M.I."/>
        </authorList>
    </citation>
    <scope>NUCLEOTIDE SEQUENCE</scope>
    <source>
        <strain evidence="9">PM02</strain>
    </source>
</reference>
<comment type="subcellular location">
    <subcellularLocation>
        <location evidence="1">Cell membrane</location>
        <topology evidence="1">Multi-pass membrane protein</topology>
    </subcellularLocation>
</comment>
<dbReference type="EMBL" id="JAQQPM010000003">
    <property type="protein sequence ID" value="KAK2069562.1"/>
    <property type="molecule type" value="Genomic_DNA"/>
</dbReference>
<evidence type="ECO:0000256" key="4">
    <source>
        <dbReference type="ARBA" id="ARBA00022692"/>
    </source>
</evidence>
<protein>
    <recommendedName>
        <fullName evidence="11">Polyamine transport protein</fullName>
    </recommendedName>
</protein>
<name>A0AAD9I3E9_9PEZI</name>
<evidence type="ECO:0000256" key="2">
    <source>
        <dbReference type="ARBA" id="ARBA00022448"/>
    </source>
</evidence>
<dbReference type="PANTHER" id="PTHR23502:SF186">
    <property type="entry name" value="MAJOR FACILITATOR SUPERFAMILY (MFS) PROFILE DOMAIN-CONTAINING PROTEIN"/>
    <property type="match status" value="1"/>
</dbReference>
<proteinExistence type="predicted"/>
<evidence type="ECO:0000256" key="3">
    <source>
        <dbReference type="ARBA" id="ARBA00022475"/>
    </source>
</evidence>
<feature type="transmembrane region" description="Helical" evidence="8">
    <location>
        <begin position="473"/>
        <end position="492"/>
    </location>
</feature>
<feature type="compositionally biased region" description="Polar residues" evidence="7">
    <location>
        <begin position="325"/>
        <end position="334"/>
    </location>
</feature>
<keyword evidence="2" id="KW-0813">Transport</keyword>
<organism evidence="9 10">
    <name type="scientific">Phyllachora maydis</name>
    <dbReference type="NCBI Taxonomy" id="1825666"/>
    <lineage>
        <taxon>Eukaryota</taxon>
        <taxon>Fungi</taxon>
        <taxon>Dikarya</taxon>
        <taxon>Ascomycota</taxon>
        <taxon>Pezizomycotina</taxon>
        <taxon>Sordariomycetes</taxon>
        <taxon>Sordariomycetidae</taxon>
        <taxon>Phyllachorales</taxon>
        <taxon>Phyllachoraceae</taxon>
        <taxon>Phyllachora</taxon>
    </lineage>
</organism>
<feature type="transmembrane region" description="Helical" evidence="8">
    <location>
        <begin position="512"/>
        <end position="538"/>
    </location>
</feature>
<comment type="caution">
    <text evidence="9">The sequence shown here is derived from an EMBL/GenBank/DDBJ whole genome shotgun (WGS) entry which is preliminary data.</text>
</comment>
<feature type="transmembrane region" description="Helical" evidence="8">
    <location>
        <begin position="846"/>
        <end position="871"/>
    </location>
</feature>
<feature type="transmembrane region" description="Helical" evidence="8">
    <location>
        <begin position="708"/>
        <end position="726"/>
    </location>
</feature>
<dbReference type="SUPFAM" id="SSF103473">
    <property type="entry name" value="MFS general substrate transporter"/>
    <property type="match status" value="1"/>
</dbReference>
<evidence type="ECO:0000256" key="7">
    <source>
        <dbReference type="SAM" id="MobiDB-lite"/>
    </source>
</evidence>
<feature type="region of interest" description="Disordered" evidence="7">
    <location>
        <begin position="1119"/>
        <end position="1146"/>
    </location>
</feature>
<evidence type="ECO:0000313" key="10">
    <source>
        <dbReference type="Proteomes" id="UP001217918"/>
    </source>
</evidence>